<dbReference type="EMBL" id="SNYN01000001">
    <property type="protein sequence ID" value="TDQ54693.1"/>
    <property type="molecule type" value="Genomic_DNA"/>
</dbReference>
<comment type="subcellular location">
    <subcellularLocation>
        <location evidence="1">Membrane</location>
        <topology evidence="1">Multi-pass membrane protein</topology>
    </subcellularLocation>
</comment>
<evidence type="ECO:0000256" key="1">
    <source>
        <dbReference type="ARBA" id="ARBA00004141"/>
    </source>
</evidence>
<keyword evidence="4" id="KW-0472">Membrane</keyword>
<keyword evidence="2" id="KW-0812">Transmembrane</keyword>
<evidence type="ECO:0000313" key="6">
    <source>
        <dbReference type="EMBL" id="TDQ54693.1"/>
    </source>
</evidence>
<evidence type="ECO:0000256" key="2">
    <source>
        <dbReference type="ARBA" id="ARBA00022692"/>
    </source>
</evidence>
<evidence type="ECO:0000313" key="7">
    <source>
        <dbReference type="Proteomes" id="UP000295281"/>
    </source>
</evidence>
<dbReference type="RefSeq" id="WP_133739335.1">
    <property type="nucleotide sequence ID" value="NZ_SNYN01000001.1"/>
</dbReference>
<evidence type="ECO:0000256" key="3">
    <source>
        <dbReference type="ARBA" id="ARBA00022989"/>
    </source>
</evidence>
<proteinExistence type="predicted"/>
<dbReference type="AlphaFoldDB" id="A0A4R6V3E6"/>
<dbReference type="InterPro" id="IPR032808">
    <property type="entry name" value="DoxX"/>
</dbReference>
<organism evidence="6 7">
    <name type="scientific">Actinorugispora endophytica</name>
    <dbReference type="NCBI Taxonomy" id="1605990"/>
    <lineage>
        <taxon>Bacteria</taxon>
        <taxon>Bacillati</taxon>
        <taxon>Actinomycetota</taxon>
        <taxon>Actinomycetes</taxon>
        <taxon>Streptosporangiales</taxon>
        <taxon>Nocardiopsidaceae</taxon>
        <taxon>Actinorugispora</taxon>
    </lineage>
</organism>
<dbReference type="GO" id="GO:0016020">
    <property type="term" value="C:membrane"/>
    <property type="evidence" value="ECO:0007669"/>
    <property type="project" value="UniProtKB-SubCell"/>
</dbReference>
<dbReference type="Pfam" id="PF07681">
    <property type="entry name" value="DoxX"/>
    <property type="match status" value="1"/>
</dbReference>
<feature type="region of interest" description="Disordered" evidence="5">
    <location>
        <begin position="151"/>
        <end position="172"/>
    </location>
</feature>
<reference evidence="6 7" key="1">
    <citation type="submission" date="2019-03" db="EMBL/GenBank/DDBJ databases">
        <title>Genomic Encyclopedia of Type Strains, Phase IV (KMG-IV): sequencing the most valuable type-strain genomes for metagenomic binning, comparative biology and taxonomic classification.</title>
        <authorList>
            <person name="Goeker M."/>
        </authorList>
    </citation>
    <scope>NUCLEOTIDE SEQUENCE [LARGE SCALE GENOMIC DNA]</scope>
    <source>
        <strain evidence="6 7">DSM 46770</strain>
    </source>
</reference>
<evidence type="ECO:0000256" key="5">
    <source>
        <dbReference type="SAM" id="MobiDB-lite"/>
    </source>
</evidence>
<sequence length="172" mass="18187">MGVLRNQARRLLAVPFVLDGVAALRDPAPRAKEFAPAVHRLAERYPRLPDDPGLLVRLQGAAGVVGGLLLLAGRAPRTACALLAAQSVPTVLAGLRGATGGDPEDRARRRAAAVKDLSLFGALVLAATEPRKRPSHLRWEAEHAVGRIRRSTARAGRRVRGRAGTAVSALGR</sequence>
<comment type="caution">
    <text evidence="6">The sequence shown here is derived from an EMBL/GenBank/DDBJ whole genome shotgun (WGS) entry which is preliminary data.</text>
</comment>
<protein>
    <submittedName>
        <fullName evidence="6">Putative membrane protein YphA (DoxX/SURF4 family)</fullName>
    </submittedName>
</protein>
<dbReference type="OrthoDB" id="329282at2"/>
<gene>
    <name evidence="6" type="ORF">EV190_1016</name>
</gene>
<keyword evidence="7" id="KW-1185">Reference proteome</keyword>
<dbReference type="Proteomes" id="UP000295281">
    <property type="component" value="Unassembled WGS sequence"/>
</dbReference>
<accession>A0A4R6V3E6</accession>
<evidence type="ECO:0000256" key="4">
    <source>
        <dbReference type="ARBA" id="ARBA00023136"/>
    </source>
</evidence>
<keyword evidence="3" id="KW-1133">Transmembrane helix</keyword>
<name>A0A4R6V3E6_9ACTN</name>
<feature type="compositionally biased region" description="Basic residues" evidence="5">
    <location>
        <begin position="151"/>
        <end position="161"/>
    </location>
</feature>
<feature type="compositionally biased region" description="Low complexity" evidence="5">
    <location>
        <begin position="162"/>
        <end position="172"/>
    </location>
</feature>